<feature type="compositionally biased region" description="Acidic residues" evidence="1">
    <location>
        <begin position="225"/>
        <end position="236"/>
    </location>
</feature>
<evidence type="ECO:0000256" key="1">
    <source>
        <dbReference type="SAM" id="MobiDB-lite"/>
    </source>
</evidence>
<sequence length="236" mass="26221">MKPSNTPKAIQKTTKAESALPSMEVSWSAGFPNKPILAKDIQSLRYTLGYSYRETLYLLGYPRKVLLGDKEADDTAANQVVEPPLAILIRLLWAYPEDCPMPEMPSVEDMRKRFAPLAEKRGRDGMASANWIAVLSGSRYNNGSDWQSGGKSPAPTTRRLFWLINEMAQQYGEKEALRRWMEASEAEAEARGTTLQAIIDKKSGWPKLPGEKVPGGGKRSTHAVEEDEDSMGEDVS</sequence>
<comment type="caution">
    <text evidence="2">The sequence shown here is derived from an EMBL/GenBank/DDBJ whole genome shotgun (WGS) entry which is preliminary data.</text>
</comment>
<dbReference type="RefSeq" id="WP_215884681.1">
    <property type="nucleotide sequence ID" value="NZ_JAAOMP010000151.1"/>
</dbReference>
<dbReference type="EMBL" id="JAAOMP010000151">
    <property type="protein sequence ID" value="MBU2761154.1"/>
    <property type="molecule type" value="Genomic_DNA"/>
</dbReference>
<keyword evidence="3" id="KW-1185">Reference proteome</keyword>
<dbReference type="Proteomes" id="UP000755654">
    <property type="component" value="Unassembled WGS sequence"/>
</dbReference>
<accession>A0ABS6A145</accession>
<gene>
    <name evidence="2" type="ORF">HAP95_13530</name>
</gene>
<reference evidence="2 3" key="1">
    <citation type="journal article" date="2021" name="ISME J.">
        <title>Genomic evolution of the class Acidithiobacillia: deep-branching Proteobacteria living in extreme acidic conditions.</title>
        <authorList>
            <person name="Moya-Beltran A."/>
            <person name="Beard S."/>
            <person name="Rojas-Villalobos C."/>
            <person name="Issotta F."/>
            <person name="Gallardo Y."/>
            <person name="Ulloa R."/>
            <person name="Giaveno A."/>
            <person name="Degli Esposti M."/>
            <person name="Johnson D.B."/>
            <person name="Quatrini R."/>
        </authorList>
    </citation>
    <scope>NUCLEOTIDE SEQUENCE [LARGE SCALE GENOMIC DNA]</scope>
    <source>
        <strain evidence="2 3">RW2</strain>
    </source>
</reference>
<proteinExistence type="predicted"/>
<evidence type="ECO:0000313" key="2">
    <source>
        <dbReference type="EMBL" id="MBU2761154.1"/>
    </source>
</evidence>
<feature type="region of interest" description="Disordered" evidence="1">
    <location>
        <begin position="190"/>
        <end position="236"/>
    </location>
</feature>
<evidence type="ECO:0000313" key="3">
    <source>
        <dbReference type="Proteomes" id="UP000755654"/>
    </source>
</evidence>
<organism evidence="2 3">
    <name type="scientific">Acidithiobacillus sulfurivorans</name>
    <dbReference type="NCBI Taxonomy" id="1958756"/>
    <lineage>
        <taxon>Bacteria</taxon>
        <taxon>Pseudomonadati</taxon>
        <taxon>Pseudomonadota</taxon>
        <taxon>Acidithiobacillia</taxon>
        <taxon>Acidithiobacillales</taxon>
        <taxon>Acidithiobacillaceae</taxon>
        <taxon>Acidithiobacillus</taxon>
    </lineage>
</organism>
<name>A0ABS6A145_9PROT</name>
<protein>
    <submittedName>
        <fullName evidence="2">Uncharacterized protein</fullName>
    </submittedName>
</protein>